<comment type="caution">
    <text evidence="4">The sequence shown here is derived from an EMBL/GenBank/DDBJ whole genome shotgun (WGS) entry which is preliminary data.</text>
</comment>
<dbReference type="RefSeq" id="XP_044566660.1">
    <property type="nucleotide sequence ID" value="XM_044702258.1"/>
</dbReference>
<dbReference type="OMA" id="PILCEME"/>
<sequence length="220" mass="25885">MLSEFFNRSSSTSETEKESSSTTKYPYTTSIVADGRRKFHTTYKDGEEMVEEFDLNTNQLLVRKRRRPTVLGGEGEWQFEIGGDVRVFNPFNDLIAPSTTNPIFMRKDSPTHFQWRVRNCFFTKDIYQVHIDHEKQEIVISTTNKKYYKRFNIPELTREYTPSIKLEDKCLSWTLDNHTLIISYQKPDVVIKKERAKEVELLAMKSEKPPREGDVQCPQQ</sequence>
<dbReference type="InterPro" id="IPR026224">
    <property type="entry name" value="DPCD"/>
</dbReference>
<gene>
    <name evidence="4" type="ORF">FDP41_011808</name>
</gene>
<accession>A0A6A5BXF9</accession>
<dbReference type="VEuPathDB" id="AmoebaDB:NF0049600"/>
<dbReference type="PANTHER" id="PTHR31921">
    <property type="entry name" value="PROTEIN DPCD"/>
    <property type="match status" value="1"/>
</dbReference>
<proteinExistence type="inferred from homology"/>
<evidence type="ECO:0000313" key="4">
    <source>
        <dbReference type="EMBL" id="KAF0981947.1"/>
    </source>
</evidence>
<evidence type="ECO:0000256" key="1">
    <source>
        <dbReference type="ARBA" id="ARBA00010597"/>
    </source>
</evidence>
<dbReference type="GeneID" id="68119023"/>
<reference evidence="4 5" key="1">
    <citation type="journal article" date="2019" name="Sci. Rep.">
        <title>Nanopore sequencing improves the draft genome of the human pathogenic amoeba Naegleria fowleri.</title>
        <authorList>
            <person name="Liechti N."/>
            <person name="Schurch N."/>
            <person name="Bruggmann R."/>
            <person name="Wittwer M."/>
        </authorList>
    </citation>
    <scope>NUCLEOTIDE SEQUENCE [LARGE SCALE GENOMIC DNA]</scope>
    <source>
        <strain evidence="4 5">ATCC 30894</strain>
    </source>
</reference>
<dbReference type="OrthoDB" id="10256139at2759"/>
<evidence type="ECO:0000256" key="3">
    <source>
        <dbReference type="SAM" id="MobiDB-lite"/>
    </source>
</evidence>
<comment type="similarity">
    <text evidence="1">Belongs to the DPCD family.</text>
</comment>
<organism evidence="4 5">
    <name type="scientific">Naegleria fowleri</name>
    <name type="common">Brain eating amoeba</name>
    <dbReference type="NCBI Taxonomy" id="5763"/>
    <lineage>
        <taxon>Eukaryota</taxon>
        <taxon>Discoba</taxon>
        <taxon>Heterolobosea</taxon>
        <taxon>Tetramitia</taxon>
        <taxon>Eutetramitia</taxon>
        <taxon>Vahlkampfiidae</taxon>
        <taxon>Naegleria</taxon>
    </lineage>
</organism>
<dbReference type="Pfam" id="PF14913">
    <property type="entry name" value="DPCD"/>
    <property type="match status" value="1"/>
</dbReference>
<dbReference type="PANTHER" id="PTHR31921:SF1">
    <property type="entry name" value="PROTEIN DPCD"/>
    <property type="match status" value="1"/>
</dbReference>
<name>A0A6A5BXF9_NAEFO</name>
<feature type="region of interest" description="Disordered" evidence="3">
    <location>
        <begin position="1"/>
        <end position="24"/>
    </location>
</feature>
<keyword evidence="5" id="KW-1185">Reference proteome</keyword>
<evidence type="ECO:0000313" key="5">
    <source>
        <dbReference type="Proteomes" id="UP000444721"/>
    </source>
</evidence>
<dbReference type="EMBL" id="VFQX01000012">
    <property type="protein sequence ID" value="KAF0981947.1"/>
    <property type="molecule type" value="Genomic_DNA"/>
</dbReference>
<dbReference type="VEuPathDB" id="AmoebaDB:NfTy_021860"/>
<protein>
    <recommendedName>
        <fullName evidence="2">Protein DPCD</fullName>
    </recommendedName>
</protein>
<dbReference type="VEuPathDB" id="AmoebaDB:FDP41_011808"/>
<dbReference type="AlphaFoldDB" id="A0A6A5BXF9"/>
<dbReference type="Proteomes" id="UP000444721">
    <property type="component" value="Unassembled WGS sequence"/>
</dbReference>
<evidence type="ECO:0000256" key="2">
    <source>
        <dbReference type="ARBA" id="ARBA00020330"/>
    </source>
</evidence>
<dbReference type="PRINTS" id="PR02065">
    <property type="entry name" value="PROTEINDPCD"/>
</dbReference>